<dbReference type="GeneID" id="14308988"/>
<dbReference type="EMBL" id="CP003167">
    <property type="protein sequence ID" value="AGB01392.1"/>
    <property type="molecule type" value="Genomic_DNA"/>
</dbReference>
<dbReference type="RefSeq" id="WP_015284356.1">
    <property type="nucleotide sequence ID" value="NC_019943.1"/>
</dbReference>
<dbReference type="STRING" id="593750.Metfor_0315"/>
<proteinExistence type="inferred from homology"/>
<evidence type="ECO:0000256" key="9">
    <source>
        <dbReference type="ARBA" id="ARBA00022967"/>
    </source>
</evidence>
<dbReference type="SUPFAM" id="SSF52540">
    <property type="entry name" value="P-loop containing nucleoside triphosphate hydrolases"/>
    <property type="match status" value="1"/>
</dbReference>
<evidence type="ECO:0000259" key="14">
    <source>
        <dbReference type="PROSITE" id="PS50206"/>
    </source>
</evidence>
<comment type="catalytic activity">
    <reaction evidence="13">
        <text>ATP + H2O + 4 H(+)(in) = ADP + phosphate + 5 H(+)(out)</text>
        <dbReference type="Rhea" id="RHEA:57720"/>
        <dbReference type="ChEBI" id="CHEBI:15377"/>
        <dbReference type="ChEBI" id="CHEBI:15378"/>
        <dbReference type="ChEBI" id="CHEBI:30616"/>
        <dbReference type="ChEBI" id="CHEBI:43474"/>
        <dbReference type="ChEBI" id="CHEBI:456216"/>
        <dbReference type="EC" id="7.1.2.2"/>
    </reaction>
</comment>
<dbReference type="InterPro" id="IPR036121">
    <property type="entry name" value="ATPase_F1/V1/A1_a/bsu_N_sf"/>
</dbReference>
<evidence type="ECO:0000256" key="8">
    <source>
        <dbReference type="ARBA" id="ARBA00022840"/>
    </source>
</evidence>
<dbReference type="Pfam" id="PF16886">
    <property type="entry name" value="ATP-synt_ab_Xtn"/>
    <property type="match status" value="1"/>
</dbReference>
<keyword evidence="4 13" id="KW-0813">Transport</keyword>
<dbReference type="GO" id="GO:0042777">
    <property type="term" value="P:proton motive force-driven plasma membrane ATP synthesis"/>
    <property type="evidence" value="ECO:0007669"/>
    <property type="project" value="UniProtKB-UniRule"/>
</dbReference>
<dbReference type="Gene3D" id="3.40.50.300">
    <property type="entry name" value="P-loop containing nucleotide triphosphate hydrolases"/>
    <property type="match status" value="1"/>
</dbReference>
<dbReference type="InterPro" id="IPR022878">
    <property type="entry name" value="V-ATPase_asu"/>
</dbReference>
<gene>
    <name evidence="13" type="primary">atpA</name>
    <name evidence="15" type="ordered locus">Metfor_0315</name>
</gene>
<dbReference type="GO" id="GO:0046961">
    <property type="term" value="F:proton-transporting ATPase activity, rotational mechanism"/>
    <property type="evidence" value="ECO:0007669"/>
    <property type="project" value="InterPro"/>
</dbReference>
<dbReference type="Pfam" id="PF02874">
    <property type="entry name" value="ATP-synt_ab_N"/>
    <property type="match status" value="1"/>
</dbReference>
<comment type="function">
    <text evidence="13">Component of the A-type ATP synthase that produces ATP from ADP in the presence of a proton gradient across the membrane. The A chain is the catalytic subunit.</text>
</comment>
<evidence type="ECO:0000256" key="7">
    <source>
        <dbReference type="ARBA" id="ARBA00022781"/>
    </source>
</evidence>
<dbReference type="InterPro" id="IPR004100">
    <property type="entry name" value="ATPase_F1/V1/A1_a/bsu_N"/>
</dbReference>
<evidence type="ECO:0000256" key="11">
    <source>
        <dbReference type="ARBA" id="ARBA00023136"/>
    </source>
</evidence>
<dbReference type="FunFam" id="1.10.1140.10:FF:000002">
    <property type="entry name" value="V-type proton ATPase catalytic subunit A"/>
    <property type="match status" value="1"/>
</dbReference>
<evidence type="ECO:0000313" key="15">
    <source>
        <dbReference type="EMBL" id="AGB01392.1"/>
    </source>
</evidence>
<dbReference type="GO" id="GO:0033178">
    <property type="term" value="C:proton-transporting two-sector ATPase complex, catalytic domain"/>
    <property type="evidence" value="ECO:0007669"/>
    <property type="project" value="InterPro"/>
</dbReference>
<feature type="binding site" evidence="13">
    <location>
        <begin position="236"/>
        <end position="243"/>
    </location>
    <ligand>
        <name>ATP</name>
        <dbReference type="ChEBI" id="CHEBI:30616"/>
    </ligand>
</feature>
<dbReference type="PANTHER" id="PTHR43607">
    <property type="entry name" value="V-TYPE PROTON ATPASE CATALYTIC SUBUNIT A"/>
    <property type="match status" value="1"/>
</dbReference>
<dbReference type="PANTHER" id="PTHR43607:SF1">
    <property type="entry name" value="H(+)-TRANSPORTING TWO-SECTOR ATPASE"/>
    <property type="match status" value="1"/>
</dbReference>
<dbReference type="Gene3D" id="1.10.1140.10">
    <property type="entry name" value="Bovine Mitochondrial F1-atpase, Atp Synthase Beta Chain, Chain D, domain 3"/>
    <property type="match status" value="1"/>
</dbReference>
<evidence type="ECO:0000256" key="13">
    <source>
        <dbReference type="HAMAP-Rule" id="MF_00309"/>
    </source>
</evidence>
<dbReference type="Pfam" id="PF22919">
    <property type="entry name" value="ATP-synt_VA_C"/>
    <property type="match status" value="1"/>
</dbReference>
<dbReference type="InterPro" id="IPR005726">
    <property type="entry name" value="ATP_synth_asu_arc"/>
</dbReference>
<dbReference type="AlphaFoldDB" id="L0H9H3"/>
<keyword evidence="10 13" id="KW-0406">Ion transport</keyword>
<accession>L0H9H3</accession>
<dbReference type="InParanoid" id="L0H9H3"/>
<feature type="domain" description="Rhodanese" evidence="14">
    <location>
        <begin position="318"/>
        <end position="347"/>
    </location>
</feature>
<dbReference type="EC" id="7.1.2.2" evidence="13"/>
<dbReference type="Pfam" id="PF00006">
    <property type="entry name" value="ATP-synt_ab"/>
    <property type="match status" value="1"/>
</dbReference>
<dbReference type="HAMAP" id="MF_00309">
    <property type="entry name" value="ATP_synth_A_arch"/>
    <property type="match status" value="1"/>
</dbReference>
<keyword evidence="7 13" id="KW-0375">Hydrogen ion transport</keyword>
<dbReference type="InterPro" id="IPR027417">
    <property type="entry name" value="P-loop_NTPase"/>
</dbReference>
<dbReference type="SUPFAM" id="SSF47917">
    <property type="entry name" value="C-terminal domain of alpha and beta subunits of F1 ATP synthase"/>
    <property type="match status" value="1"/>
</dbReference>
<sequence>MEVKGKQANGKQGVLKRIAGPVVTAVNLDAHMYDVVKVGKEELMGEVIKIQGEHIIIQVYEDTSGIRPGEPVSNTGLSLAVELGPGLLTSIYDGIQRPLSVLVDKMGNFIERGVSAPGLSHTKKWTFKPLVKAGDKVEPGTILGEVQETNIVHKIMLPPNAKAGTVKTIKSGDFTVDETICVLDDGREFPMIQRWPVRVPRPVKEKLNPTIPLITGQRILDGLFPIAKGGTAAIPGPFGSGKTVTQQQLAKWSDAEIVVYIGCGERGNEMTEVLTEFPHLEDPKSGKPLMERTVLIANTSNMPVAAREASVYTGITIAEYFRDMGYDVSLMADSTSRWAEAMREISSRLEEMPGEEGYPAYLAARLSEFYERAGLVETLNGAGGSVSVIGAVSPPGGDFSEPVTQNTLRIVKVFWALDAKLSQRRHFPAINWLNSYSLYLEALQDYYDKEVSPDWNKIRSWAMEVLQKEAELQEIVQLVGSDALPEAEQVTIEVARMIREIFLQQNAYDSVDTFCDMTKQYDMMKAIKMFADLAYAAQLAGVSPAQIIGVKSKGELPQIKFIKDYKPELAKIEKQMDAEFNTLRSAA</sequence>
<comment type="subunit">
    <text evidence="13">Has multiple subunits with at least A(3), B(3), C, D, E, F, H, I and proteolipid K(x).</text>
</comment>
<dbReference type="NCBIfam" id="NF003220">
    <property type="entry name" value="PRK04192.1"/>
    <property type="match status" value="1"/>
</dbReference>
<dbReference type="InterPro" id="IPR023366">
    <property type="entry name" value="ATP_synth_asu-like_sf"/>
</dbReference>
<dbReference type="FunCoup" id="L0H9H3">
    <property type="interactions" value="87"/>
</dbReference>
<keyword evidence="12 13" id="KW-0066">ATP synthesis</keyword>
<dbReference type="KEGG" id="mfo:Metfor_0315"/>
<dbReference type="InterPro" id="IPR055190">
    <property type="entry name" value="ATP-synt_VA_C"/>
</dbReference>
<dbReference type="GO" id="GO:0046933">
    <property type="term" value="F:proton-transporting ATP synthase activity, rotational mechanism"/>
    <property type="evidence" value="ECO:0007669"/>
    <property type="project" value="UniProtKB-UniRule"/>
</dbReference>
<reference evidence="15 16" key="2">
    <citation type="journal article" date="2014" name="Genome Announc.">
        <title>Complete Genome Sequence of Methanoregula formicica SMSPT, a Mesophilic Hydrogenotrophic Methanogen Isolated from a Methanogenic Upflow Anaerobic Sludge Blanket Reactor.</title>
        <authorList>
            <person name="Yamamoto K."/>
            <person name="Tamaki H."/>
            <person name="Cadillo-Quiroz H."/>
            <person name="Imachi H."/>
            <person name="Kyrpides N."/>
            <person name="Woyke T."/>
            <person name="Goodwin L."/>
            <person name="Zinder S.H."/>
            <person name="Kamagata Y."/>
            <person name="Liu W.T."/>
        </authorList>
    </citation>
    <scope>NUCLEOTIDE SEQUENCE [LARGE SCALE GENOMIC DNA]</scope>
    <source>
        <strain evidence="16">DSM 22288 / NBRC 105244 / SMSP</strain>
    </source>
</reference>
<dbReference type="HOGENOM" id="CLU_008162_3_1_2"/>
<name>L0H9H3_METFS</name>
<dbReference type="eggNOG" id="arCOG00868">
    <property type="taxonomic scope" value="Archaea"/>
</dbReference>
<protein>
    <recommendedName>
        <fullName evidence="13">A-type ATP synthase subunit A</fullName>
        <ecNumber evidence="13">7.1.2.2</ecNumber>
    </recommendedName>
</protein>
<comment type="function">
    <text evidence="1">Produces ATP from ADP in the presence of a proton gradient across the membrane. The archaeal alpha chain is a catalytic subunit.</text>
</comment>
<dbReference type="InterPro" id="IPR031686">
    <property type="entry name" value="ATP-synth_a_Xtn"/>
</dbReference>
<evidence type="ECO:0000256" key="4">
    <source>
        <dbReference type="ARBA" id="ARBA00022448"/>
    </source>
</evidence>
<dbReference type="PROSITE" id="PS50206">
    <property type="entry name" value="RHODANESE_3"/>
    <property type="match status" value="1"/>
</dbReference>
<evidence type="ECO:0000256" key="6">
    <source>
        <dbReference type="ARBA" id="ARBA00022741"/>
    </source>
</evidence>
<keyword evidence="6 13" id="KW-0547">Nucleotide-binding</keyword>
<evidence type="ECO:0000313" key="16">
    <source>
        <dbReference type="Proteomes" id="UP000010824"/>
    </source>
</evidence>
<dbReference type="InterPro" id="IPR001763">
    <property type="entry name" value="Rhodanese-like_dom"/>
</dbReference>
<dbReference type="Gene3D" id="2.40.50.100">
    <property type="match status" value="1"/>
</dbReference>
<dbReference type="InterPro" id="IPR024034">
    <property type="entry name" value="ATPase_F1/V1_b/a_C"/>
</dbReference>
<dbReference type="FunFam" id="3.40.50.300:FF:000675">
    <property type="entry name" value="V-type ATP synthase alpha chain"/>
    <property type="match status" value="1"/>
</dbReference>
<comment type="similarity">
    <text evidence="3 13">Belongs to the ATPase alpha/beta chains family.</text>
</comment>
<reference evidence="16" key="1">
    <citation type="submission" date="2011-12" db="EMBL/GenBank/DDBJ databases">
        <title>Complete sequence of Methanoregula formicicum SMSP.</title>
        <authorList>
            <person name="Lucas S."/>
            <person name="Han J."/>
            <person name="Lapidus A."/>
            <person name="Cheng J.-F."/>
            <person name="Goodwin L."/>
            <person name="Pitluck S."/>
            <person name="Peters L."/>
            <person name="Ovchinnikova G."/>
            <person name="Teshima H."/>
            <person name="Detter J.C."/>
            <person name="Han C."/>
            <person name="Tapia R."/>
            <person name="Land M."/>
            <person name="Hauser L."/>
            <person name="Kyrpides N."/>
            <person name="Ivanova N."/>
            <person name="Pagani I."/>
            <person name="Imachi H."/>
            <person name="Tamaki H."/>
            <person name="Sekiguchi Y."/>
            <person name="Kamagata Y."/>
            <person name="Cadillo-Quiroz H."/>
            <person name="Zinder S."/>
            <person name="Liu W.-T."/>
            <person name="Woyke T."/>
        </authorList>
    </citation>
    <scope>NUCLEOTIDE SEQUENCE [LARGE SCALE GENOMIC DNA]</scope>
    <source>
        <strain evidence="16">DSM 22288 / NBRC 105244 / SMSP</strain>
    </source>
</reference>
<keyword evidence="8 13" id="KW-0067">ATP-binding</keyword>
<dbReference type="SUPFAM" id="SSF50615">
    <property type="entry name" value="N-terminal domain of alpha and beta subunits of F1 ATP synthase"/>
    <property type="match status" value="1"/>
</dbReference>
<keyword evidence="11 13" id="KW-0472">Membrane</keyword>
<evidence type="ECO:0000256" key="3">
    <source>
        <dbReference type="ARBA" id="ARBA00008936"/>
    </source>
</evidence>
<evidence type="ECO:0000256" key="5">
    <source>
        <dbReference type="ARBA" id="ARBA00022475"/>
    </source>
</evidence>
<dbReference type="GO" id="GO:0012505">
    <property type="term" value="C:endomembrane system"/>
    <property type="evidence" value="ECO:0007669"/>
    <property type="project" value="UniProtKB-SubCell"/>
</dbReference>
<dbReference type="Gene3D" id="2.40.30.20">
    <property type="match status" value="1"/>
</dbReference>
<evidence type="ECO:0000256" key="1">
    <source>
        <dbReference type="ARBA" id="ARBA00003912"/>
    </source>
</evidence>
<dbReference type="Proteomes" id="UP000010824">
    <property type="component" value="Chromosome"/>
</dbReference>
<evidence type="ECO:0000256" key="2">
    <source>
        <dbReference type="ARBA" id="ARBA00004184"/>
    </source>
</evidence>
<comment type="subcellular location">
    <subcellularLocation>
        <location evidence="13">Cell membrane</location>
        <topology evidence="13">Peripheral membrane protein</topology>
    </subcellularLocation>
    <subcellularLocation>
        <location evidence="2">Endomembrane system</location>
        <topology evidence="2">Peripheral membrane protein</topology>
    </subcellularLocation>
</comment>
<organism evidence="15 16">
    <name type="scientific">Methanoregula formicica (strain DSM 22288 / NBRC 105244 / SMSP)</name>
    <dbReference type="NCBI Taxonomy" id="593750"/>
    <lineage>
        <taxon>Archaea</taxon>
        <taxon>Methanobacteriati</taxon>
        <taxon>Methanobacteriota</taxon>
        <taxon>Stenosarchaea group</taxon>
        <taxon>Methanomicrobia</taxon>
        <taxon>Methanomicrobiales</taxon>
        <taxon>Methanoregulaceae</taxon>
        <taxon>Methanoregula</taxon>
    </lineage>
</organism>
<keyword evidence="5 13" id="KW-1003">Cell membrane</keyword>
<keyword evidence="9 13" id="KW-1278">Translocase</keyword>
<dbReference type="PROSITE" id="PS00152">
    <property type="entry name" value="ATPASE_ALPHA_BETA"/>
    <property type="match status" value="1"/>
</dbReference>
<dbReference type="InterPro" id="IPR000194">
    <property type="entry name" value="ATPase_F1/V1/A1_a/bsu_nucl-bd"/>
</dbReference>
<keyword evidence="16" id="KW-1185">Reference proteome</keyword>
<dbReference type="CDD" id="cd01134">
    <property type="entry name" value="V_A-ATPase_A"/>
    <property type="match status" value="1"/>
</dbReference>
<dbReference type="GO" id="GO:0005524">
    <property type="term" value="F:ATP binding"/>
    <property type="evidence" value="ECO:0007669"/>
    <property type="project" value="UniProtKB-UniRule"/>
</dbReference>
<dbReference type="OrthoDB" id="115235at2157"/>
<dbReference type="CDD" id="cd18111">
    <property type="entry name" value="ATP-synt_V_A-type_alpha_C"/>
    <property type="match status" value="1"/>
</dbReference>
<evidence type="ECO:0000256" key="12">
    <source>
        <dbReference type="ARBA" id="ARBA00023310"/>
    </source>
</evidence>
<dbReference type="GO" id="GO:0005886">
    <property type="term" value="C:plasma membrane"/>
    <property type="evidence" value="ECO:0007669"/>
    <property type="project" value="UniProtKB-SubCell"/>
</dbReference>
<dbReference type="NCBIfam" id="TIGR01043">
    <property type="entry name" value="ATP_syn_A_arch"/>
    <property type="match status" value="1"/>
</dbReference>
<dbReference type="InterPro" id="IPR020003">
    <property type="entry name" value="ATPase_a/bsu_AS"/>
</dbReference>
<evidence type="ECO:0000256" key="10">
    <source>
        <dbReference type="ARBA" id="ARBA00023065"/>
    </source>
</evidence>